<dbReference type="RefSeq" id="WP_167981704.1">
    <property type="nucleotide sequence ID" value="NZ_JAATEJ010000003.1"/>
</dbReference>
<accession>A0ABX0ZJ86</accession>
<sequence>MRHDSQDPVLAEALAVERRSPAERAAHGKAARRRIPRSAQARFAPPAGRFDPVALLERQSADRVPELVPIRYRRMLESPFRFYRGAAGIMAADLGPAPDTGLIAQLCGDAHLLNFRLLASPERHLVFDINDFDETLPGPFEWDLKRLATSLEIAARARGFEAARRAAIVRGAVEAYRERMQLLAGMGTLDIWYAQDDTAQLEQLLPKDRPDKDIRKRTGKALAKARTRDTAQAVGKLTRVADGRRAFVPDPPLITPLRDLLPDGPRADLEDLLHGLLHRYAESLPAERQLLLRRFQVVDMARKVVGVGSVGTRCWVVLGIGRDDEDPLVLQAKEAGRSVLAPYVPAGGTHGNQGRRVVYGQRLMQSAGDILLGWVRVTGFDGKRRDFYVRQLRDWKGIARPESMSPTMLRLFARVCGASLARAHARSGDPVALAAYAGGGDSLDRALAEFAEAYADRNEADHRALAAAVSDGRVSAAETSPG</sequence>
<keyword evidence="3" id="KW-1185">Reference proteome</keyword>
<name>A0ABX0ZJ86_9ACTN</name>
<evidence type="ECO:0000256" key="1">
    <source>
        <dbReference type="SAM" id="MobiDB-lite"/>
    </source>
</evidence>
<proteinExistence type="predicted"/>
<dbReference type="InterPro" id="IPR018721">
    <property type="entry name" value="DUF2252"/>
</dbReference>
<dbReference type="Proteomes" id="UP000734511">
    <property type="component" value="Unassembled WGS sequence"/>
</dbReference>
<organism evidence="2 3">
    <name type="scientific">Actinacidiphila epipremni</name>
    <dbReference type="NCBI Taxonomy" id="2053013"/>
    <lineage>
        <taxon>Bacteria</taxon>
        <taxon>Bacillati</taxon>
        <taxon>Actinomycetota</taxon>
        <taxon>Actinomycetes</taxon>
        <taxon>Kitasatosporales</taxon>
        <taxon>Streptomycetaceae</taxon>
        <taxon>Actinacidiphila</taxon>
    </lineage>
</organism>
<dbReference type="PANTHER" id="PTHR39441:SF1">
    <property type="entry name" value="DUF2252 DOMAIN-CONTAINING PROTEIN"/>
    <property type="match status" value="1"/>
</dbReference>
<dbReference type="EMBL" id="JAATEJ010000003">
    <property type="protein sequence ID" value="NJP42821.1"/>
    <property type="molecule type" value="Genomic_DNA"/>
</dbReference>
<gene>
    <name evidence="2" type="ORF">HCN08_05260</name>
</gene>
<feature type="compositionally biased region" description="Basic and acidic residues" evidence="1">
    <location>
        <begin position="15"/>
        <end position="26"/>
    </location>
</feature>
<reference evidence="2 3" key="1">
    <citation type="submission" date="2020-03" db="EMBL/GenBank/DDBJ databases">
        <title>WGS of actinomycetes isolated from Thailand.</title>
        <authorList>
            <person name="Thawai C."/>
        </authorList>
    </citation>
    <scope>NUCLEOTIDE SEQUENCE [LARGE SCALE GENOMIC DNA]</scope>
    <source>
        <strain evidence="2 3">PRB2-1</strain>
    </source>
</reference>
<dbReference type="Pfam" id="PF10009">
    <property type="entry name" value="DUF2252"/>
    <property type="match status" value="1"/>
</dbReference>
<feature type="region of interest" description="Disordered" evidence="1">
    <location>
        <begin position="14"/>
        <end position="38"/>
    </location>
</feature>
<evidence type="ECO:0000313" key="3">
    <source>
        <dbReference type="Proteomes" id="UP000734511"/>
    </source>
</evidence>
<dbReference type="PANTHER" id="PTHR39441">
    <property type="entry name" value="DUF2252 DOMAIN-CONTAINING PROTEIN"/>
    <property type="match status" value="1"/>
</dbReference>
<comment type="caution">
    <text evidence="2">The sequence shown here is derived from an EMBL/GenBank/DDBJ whole genome shotgun (WGS) entry which is preliminary data.</text>
</comment>
<feature type="compositionally biased region" description="Basic residues" evidence="1">
    <location>
        <begin position="27"/>
        <end position="36"/>
    </location>
</feature>
<protein>
    <submittedName>
        <fullName evidence="2">DUF2252 domain-containing protein</fullName>
    </submittedName>
</protein>
<evidence type="ECO:0000313" key="2">
    <source>
        <dbReference type="EMBL" id="NJP42821.1"/>
    </source>
</evidence>